<dbReference type="RefSeq" id="WP_091013264.1">
    <property type="nucleotide sequence ID" value="NZ_FOKJ01000023.1"/>
</dbReference>
<protein>
    <recommendedName>
        <fullName evidence="3">Glutamate 5-kinase</fullName>
    </recommendedName>
</protein>
<gene>
    <name evidence="1" type="ORF">SAMN04244571_01723</name>
</gene>
<accession>A0A1I0Z0C7</accession>
<dbReference type="EMBL" id="FOKJ01000023">
    <property type="protein sequence ID" value="SFB19149.1"/>
    <property type="molecule type" value="Genomic_DNA"/>
</dbReference>
<dbReference type="Proteomes" id="UP000198861">
    <property type="component" value="Unassembled WGS sequence"/>
</dbReference>
<evidence type="ECO:0000313" key="2">
    <source>
        <dbReference type="Proteomes" id="UP000198861"/>
    </source>
</evidence>
<organism evidence="1 2">
    <name type="scientific">Azotobacter beijerinckii</name>
    <dbReference type="NCBI Taxonomy" id="170623"/>
    <lineage>
        <taxon>Bacteria</taxon>
        <taxon>Pseudomonadati</taxon>
        <taxon>Pseudomonadota</taxon>
        <taxon>Gammaproteobacteria</taxon>
        <taxon>Pseudomonadales</taxon>
        <taxon>Pseudomonadaceae</taxon>
        <taxon>Azotobacter</taxon>
    </lineage>
</organism>
<reference evidence="1 2" key="1">
    <citation type="submission" date="2016-10" db="EMBL/GenBank/DDBJ databases">
        <authorList>
            <person name="Varghese N."/>
            <person name="Submissions S."/>
        </authorList>
    </citation>
    <scope>NUCLEOTIDE SEQUENCE [LARGE SCALE GENOMIC DNA]</scope>
    <source>
        <strain evidence="1 2">DSM 282</strain>
    </source>
</reference>
<proteinExistence type="predicted"/>
<evidence type="ECO:0000313" key="1">
    <source>
        <dbReference type="EMBL" id="SFB19149.1"/>
    </source>
</evidence>
<sequence>MGLRDDITADLAEAFDTDLGDAVTAFTAEHPGPAAYDPATGTMTTTVTAYSGRGVLGSYRSDQIDGTLILATDQELTALQAEVTRSPAVGDTIAGMKVVRVEQDPASVTWTIQLRA</sequence>
<name>A0A1I0Z0C7_9GAMM</name>
<keyword evidence="2" id="KW-1185">Reference proteome</keyword>
<comment type="caution">
    <text evidence="1">The sequence shown here is derived from an EMBL/GenBank/DDBJ whole genome shotgun (WGS) entry which is preliminary data.</text>
</comment>
<evidence type="ECO:0008006" key="3">
    <source>
        <dbReference type="Google" id="ProtNLM"/>
    </source>
</evidence>